<feature type="non-terminal residue" evidence="9">
    <location>
        <position position="1"/>
    </location>
</feature>
<evidence type="ECO:0000256" key="2">
    <source>
        <dbReference type="ARBA" id="ARBA00022592"/>
    </source>
</evidence>
<feature type="transmembrane region" description="Helical" evidence="8">
    <location>
        <begin position="303"/>
        <end position="325"/>
    </location>
</feature>
<dbReference type="Gramene" id="TVU46732">
    <property type="protein sequence ID" value="TVU46732"/>
    <property type="gene ID" value="EJB05_06285"/>
</dbReference>
<feature type="transmembrane region" description="Helical" evidence="8">
    <location>
        <begin position="43"/>
        <end position="65"/>
    </location>
</feature>
<evidence type="ECO:0000256" key="6">
    <source>
        <dbReference type="ARBA" id="ARBA00023136"/>
    </source>
</evidence>
<evidence type="ECO:0000256" key="7">
    <source>
        <dbReference type="SAM" id="MobiDB-lite"/>
    </source>
</evidence>
<keyword evidence="2" id="KW-0813">Transport</keyword>
<organism evidence="9 10">
    <name type="scientific">Eragrostis curvula</name>
    <name type="common">weeping love grass</name>
    <dbReference type="NCBI Taxonomy" id="38414"/>
    <lineage>
        <taxon>Eukaryota</taxon>
        <taxon>Viridiplantae</taxon>
        <taxon>Streptophyta</taxon>
        <taxon>Embryophyta</taxon>
        <taxon>Tracheophyta</taxon>
        <taxon>Spermatophyta</taxon>
        <taxon>Magnoliopsida</taxon>
        <taxon>Liliopsida</taxon>
        <taxon>Poales</taxon>
        <taxon>Poaceae</taxon>
        <taxon>PACMAD clade</taxon>
        <taxon>Chloridoideae</taxon>
        <taxon>Eragrostideae</taxon>
        <taxon>Eragrostidinae</taxon>
        <taxon>Eragrostis</taxon>
    </lineage>
</organism>
<keyword evidence="3 8" id="KW-0812">Transmembrane</keyword>
<dbReference type="Gene3D" id="1.20.1250.20">
    <property type="entry name" value="MFS general substrate transporter like domains"/>
    <property type="match status" value="1"/>
</dbReference>
<comment type="caution">
    <text evidence="9">The sequence shown here is derived from an EMBL/GenBank/DDBJ whole genome shotgun (WGS) entry which is preliminary data.</text>
</comment>
<evidence type="ECO:0000313" key="9">
    <source>
        <dbReference type="EMBL" id="TVU46732.1"/>
    </source>
</evidence>
<dbReference type="InterPro" id="IPR011701">
    <property type="entry name" value="MFS"/>
</dbReference>
<evidence type="ECO:0000256" key="1">
    <source>
        <dbReference type="ARBA" id="ARBA00004141"/>
    </source>
</evidence>
<sequence length="464" mass="49419">MDKRTAGGSHTTVSMANTAPAPLETSHNAKPPKPKSIDEMIETYIGGTGAVQLLKAIFVAIAWAFDAQQVFTDAEPGWHCVVGSPGNSSSCSPAAKWPCALPPGTRPRRRWSPTGNSTAPAGRFIAGLARSVIGTCTLVLSTELVGKKWRDAVSVAAFFCYTFGFLSLPALAYALRDASWRSMYLCVSVPCLCYAALLCFLAQESPRWLLVRGRTQEAVDTLRQIASRNGSGTSVATLDVVSAVMKVEDARRNEDDGLFSTLRMMWQRPWALRRLAAIMAAGFGAGTVYFGMPLNVGSLGANLYLSVTYNALAELPSAVMSWLLIARINQRSSVVAFSAAASACSLACLISFFATCTAYNIVLIYAMELFPTSVRSSAVGLVRQAMMLGGVAAPVLVALGRDRRSFLSFGVFGLVIGCSGLFAACLPETRGRSMLDTMEEEEECNEAAVAPFTDTAGATATDLV</sequence>
<comment type="subcellular location">
    <subcellularLocation>
        <location evidence="1">Membrane</location>
        <topology evidence="1">Multi-pass membrane protein</topology>
    </subcellularLocation>
</comment>
<dbReference type="Proteomes" id="UP000324897">
    <property type="component" value="Chromosome 5"/>
</dbReference>
<dbReference type="GO" id="GO:0015293">
    <property type="term" value="F:symporter activity"/>
    <property type="evidence" value="ECO:0007669"/>
    <property type="project" value="UniProtKB-KW"/>
</dbReference>
<feature type="compositionally biased region" description="Polar residues" evidence="7">
    <location>
        <begin position="8"/>
        <end position="17"/>
    </location>
</feature>
<feature type="transmembrane region" description="Helical" evidence="8">
    <location>
        <begin position="181"/>
        <end position="202"/>
    </location>
</feature>
<evidence type="ECO:0000256" key="4">
    <source>
        <dbReference type="ARBA" id="ARBA00022847"/>
    </source>
</evidence>
<feature type="transmembrane region" description="Helical" evidence="8">
    <location>
        <begin position="271"/>
        <end position="291"/>
    </location>
</feature>
<dbReference type="SUPFAM" id="SSF103473">
    <property type="entry name" value="MFS general substrate transporter"/>
    <property type="match status" value="1"/>
</dbReference>
<feature type="transmembrane region" description="Helical" evidence="8">
    <location>
        <begin position="381"/>
        <end position="399"/>
    </location>
</feature>
<keyword evidence="6 8" id="KW-0472">Membrane</keyword>
<dbReference type="Pfam" id="PF07690">
    <property type="entry name" value="MFS_1"/>
    <property type="match status" value="1"/>
</dbReference>
<reference evidence="9 10" key="1">
    <citation type="journal article" date="2019" name="Sci. Rep.">
        <title>A high-quality genome of Eragrostis curvula grass provides insights into Poaceae evolution and supports new strategies to enhance forage quality.</title>
        <authorList>
            <person name="Carballo J."/>
            <person name="Santos B.A.C.M."/>
            <person name="Zappacosta D."/>
            <person name="Garbus I."/>
            <person name="Selva J.P."/>
            <person name="Gallo C.A."/>
            <person name="Diaz A."/>
            <person name="Albertini E."/>
            <person name="Caccamo M."/>
            <person name="Echenique V."/>
        </authorList>
    </citation>
    <scope>NUCLEOTIDE SEQUENCE [LARGE SCALE GENOMIC DNA]</scope>
    <source>
        <strain evidence="10">cv. Victoria</strain>
        <tissue evidence="9">Leaf</tissue>
    </source>
</reference>
<feature type="region of interest" description="Disordered" evidence="7">
    <location>
        <begin position="1"/>
        <end position="35"/>
    </location>
</feature>
<feature type="transmembrane region" description="Helical" evidence="8">
    <location>
        <begin position="152"/>
        <end position="175"/>
    </location>
</feature>
<dbReference type="EMBL" id="RWGY01000004">
    <property type="protein sequence ID" value="TVU46732.1"/>
    <property type="molecule type" value="Genomic_DNA"/>
</dbReference>
<dbReference type="PANTHER" id="PTHR24064">
    <property type="entry name" value="SOLUTE CARRIER FAMILY 22 MEMBER"/>
    <property type="match status" value="1"/>
</dbReference>
<evidence type="ECO:0000313" key="10">
    <source>
        <dbReference type="Proteomes" id="UP000324897"/>
    </source>
</evidence>
<keyword evidence="10" id="KW-1185">Reference proteome</keyword>
<dbReference type="AlphaFoldDB" id="A0A5J9WDF4"/>
<dbReference type="InterPro" id="IPR036259">
    <property type="entry name" value="MFS_trans_sf"/>
</dbReference>
<feature type="transmembrane region" description="Helical" evidence="8">
    <location>
        <begin position="337"/>
        <end position="361"/>
    </location>
</feature>
<dbReference type="GO" id="GO:0016020">
    <property type="term" value="C:membrane"/>
    <property type="evidence" value="ECO:0007669"/>
    <property type="project" value="UniProtKB-SubCell"/>
</dbReference>
<feature type="transmembrane region" description="Helical" evidence="8">
    <location>
        <begin position="406"/>
        <end position="424"/>
    </location>
</feature>
<evidence type="ECO:0000256" key="8">
    <source>
        <dbReference type="SAM" id="Phobius"/>
    </source>
</evidence>
<name>A0A5J9WDF4_9POAL</name>
<evidence type="ECO:0000256" key="3">
    <source>
        <dbReference type="ARBA" id="ARBA00022692"/>
    </source>
</evidence>
<gene>
    <name evidence="9" type="ORF">EJB05_06285</name>
</gene>
<evidence type="ECO:0008006" key="11">
    <source>
        <dbReference type="Google" id="ProtNLM"/>
    </source>
</evidence>
<protein>
    <recommendedName>
        <fullName evidence="11">Major facilitator superfamily (MFS) profile domain-containing protein</fullName>
    </recommendedName>
</protein>
<proteinExistence type="predicted"/>
<keyword evidence="4" id="KW-0769">Symport</keyword>
<dbReference type="OrthoDB" id="5296287at2759"/>
<keyword evidence="5 8" id="KW-1133">Transmembrane helix</keyword>
<keyword evidence="2" id="KW-0592">Phosphate transport</keyword>
<dbReference type="GO" id="GO:0006817">
    <property type="term" value="P:phosphate ion transport"/>
    <property type="evidence" value="ECO:0007669"/>
    <property type="project" value="UniProtKB-KW"/>
</dbReference>
<evidence type="ECO:0000256" key="5">
    <source>
        <dbReference type="ARBA" id="ARBA00022989"/>
    </source>
</evidence>
<accession>A0A5J9WDF4</accession>
<feature type="transmembrane region" description="Helical" evidence="8">
    <location>
        <begin position="121"/>
        <end position="140"/>
    </location>
</feature>